<dbReference type="KEGG" id="ppad:109267057"/>
<gene>
    <name evidence="6" type="primary">LOC109267057</name>
</gene>
<keyword evidence="3" id="KW-0687">Ribonucleoprotein</keyword>
<sequence>MGSTGGILEKRKTGNTSNPSLPDGDTSFTVPAPEVVAPTSMVSVSTAAACPLITYFFPFLFPFKVPKEKLRLNHISQEFSYQHQDICHWGPLLARRKKSILASKTGLLPLNEQTDFLLLDDTVMSSPETGHTGRTWELATDFLPEAGFLVAKMRCRHGPLPCPALLYCKNRPYPNSPFCRDVPGAKIHIFDLGQNKAKVDEFPLCVHMVSGDYERLSSAALESAHICANEYTVKSYGKDGFHIQVRLHPFHVLCINKMSHVGADGLQTGMRWCLWKALGHQWPGSTIGQVIMSTCTKLQNKEHVIETLLRAKFKLPGCQKTHISKKWGLTKFKVDKFERMVAEKCLIPDCCGIKYIPNCGPLDEWQALHSWETRQCPNKSYLLQKNK</sequence>
<evidence type="ECO:0000313" key="5">
    <source>
        <dbReference type="Proteomes" id="UP001165780"/>
    </source>
</evidence>
<dbReference type="Gene3D" id="3.90.1170.10">
    <property type="entry name" value="Ribosomal protein L10e/L16"/>
    <property type="match status" value="1"/>
</dbReference>
<dbReference type="RefSeq" id="XP_019305106.2">
    <property type="nucleotide sequence ID" value="XM_019449561.2"/>
</dbReference>
<comment type="similarity">
    <text evidence="1">Belongs to the universal ribosomal protein uL16 family.</text>
</comment>
<dbReference type="GO" id="GO:0006412">
    <property type="term" value="P:translation"/>
    <property type="evidence" value="ECO:0007669"/>
    <property type="project" value="InterPro"/>
</dbReference>
<dbReference type="InterPro" id="IPR001197">
    <property type="entry name" value="Ribosomal_uL16_euk_arch"/>
</dbReference>
<dbReference type="Proteomes" id="UP001165780">
    <property type="component" value="Unplaced"/>
</dbReference>
<evidence type="ECO:0000256" key="2">
    <source>
        <dbReference type="ARBA" id="ARBA00022980"/>
    </source>
</evidence>
<dbReference type="PANTHER" id="PTHR11726">
    <property type="entry name" value="60S RIBOSOMAL PROTEIN L10"/>
    <property type="match status" value="1"/>
</dbReference>
<proteinExistence type="inferred from homology"/>
<name>A0A9V1FLR4_PANPR</name>
<dbReference type="GeneID" id="109267057"/>
<evidence type="ECO:0000313" key="6">
    <source>
        <dbReference type="RefSeq" id="XP_019305106.2"/>
    </source>
</evidence>
<protein>
    <submittedName>
        <fullName evidence="6">60S ribosomal protein L10-like</fullName>
    </submittedName>
</protein>
<reference evidence="6" key="1">
    <citation type="submission" date="2025-08" db="UniProtKB">
        <authorList>
            <consortium name="RefSeq"/>
        </authorList>
    </citation>
    <scope>IDENTIFICATION</scope>
    <source>
        <tissue evidence="6">Whole blood</tissue>
    </source>
</reference>
<dbReference type="FunFam" id="3.30.60.300:FF:000001">
    <property type="entry name" value="60S ribosomal protein L10"/>
    <property type="match status" value="1"/>
</dbReference>
<dbReference type="Gene3D" id="3.30.60.300">
    <property type="match status" value="1"/>
</dbReference>
<keyword evidence="2" id="KW-0689">Ribosomal protein</keyword>
<dbReference type="GO" id="GO:0005840">
    <property type="term" value="C:ribosome"/>
    <property type="evidence" value="ECO:0007669"/>
    <property type="project" value="UniProtKB-KW"/>
</dbReference>
<dbReference type="InterPro" id="IPR047873">
    <property type="entry name" value="Ribosomal_uL16"/>
</dbReference>
<evidence type="ECO:0000256" key="1">
    <source>
        <dbReference type="ARBA" id="ARBA00008931"/>
    </source>
</evidence>
<dbReference type="Pfam" id="PF00252">
    <property type="entry name" value="Ribosomal_L16"/>
    <property type="match status" value="1"/>
</dbReference>
<accession>A0A9V1FLR4</accession>
<evidence type="ECO:0000256" key="3">
    <source>
        <dbReference type="ARBA" id="ARBA00023274"/>
    </source>
</evidence>
<dbReference type="GO" id="GO:1990904">
    <property type="term" value="C:ribonucleoprotein complex"/>
    <property type="evidence" value="ECO:0007669"/>
    <property type="project" value="UniProtKB-KW"/>
</dbReference>
<dbReference type="InterPro" id="IPR036920">
    <property type="entry name" value="Ribosomal_uL16_sf"/>
</dbReference>
<organism evidence="5 6">
    <name type="scientific">Panthera pardus</name>
    <name type="common">Leopard</name>
    <name type="synonym">Felis pardus</name>
    <dbReference type="NCBI Taxonomy" id="9691"/>
    <lineage>
        <taxon>Eukaryota</taxon>
        <taxon>Metazoa</taxon>
        <taxon>Chordata</taxon>
        <taxon>Craniata</taxon>
        <taxon>Vertebrata</taxon>
        <taxon>Euteleostomi</taxon>
        <taxon>Mammalia</taxon>
        <taxon>Eutheria</taxon>
        <taxon>Laurasiatheria</taxon>
        <taxon>Carnivora</taxon>
        <taxon>Feliformia</taxon>
        <taxon>Felidae</taxon>
        <taxon>Pantherinae</taxon>
        <taxon>Panthera</taxon>
    </lineage>
</organism>
<evidence type="ECO:0000256" key="4">
    <source>
        <dbReference type="SAM" id="MobiDB-lite"/>
    </source>
</evidence>
<dbReference type="AlphaFoldDB" id="A0A9V1FLR4"/>
<feature type="region of interest" description="Disordered" evidence="4">
    <location>
        <begin position="1"/>
        <end position="27"/>
    </location>
</feature>
<keyword evidence="5" id="KW-1185">Reference proteome</keyword>
<dbReference type="SUPFAM" id="SSF54686">
    <property type="entry name" value="Ribosomal protein L16p/L10e"/>
    <property type="match status" value="1"/>
</dbReference>
<dbReference type="GO" id="GO:0003735">
    <property type="term" value="F:structural constituent of ribosome"/>
    <property type="evidence" value="ECO:0007669"/>
    <property type="project" value="InterPro"/>
</dbReference>